<evidence type="ECO:0000313" key="2">
    <source>
        <dbReference type="EMBL" id="ARN83097.1"/>
    </source>
</evidence>
<evidence type="ECO:0000313" key="3">
    <source>
        <dbReference type="Proteomes" id="UP000193978"/>
    </source>
</evidence>
<evidence type="ECO:0000256" key="1">
    <source>
        <dbReference type="SAM" id="Phobius"/>
    </source>
</evidence>
<keyword evidence="1" id="KW-0812">Transmembrane</keyword>
<dbReference type="AlphaFoldDB" id="A0A1W6MZU0"/>
<gene>
    <name evidence="2" type="ORF">B1812_20695</name>
</gene>
<name>A0A1W6MZU0_9HYPH</name>
<protein>
    <submittedName>
        <fullName evidence="2">Uncharacterized protein</fullName>
    </submittedName>
</protein>
<dbReference type="KEGG" id="mbry:B1812_20695"/>
<dbReference type="EMBL" id="CP019948">
    <property type="protein sequence ID" value="ARN83097.1"/>
    <property type="molecule type" value="Genomic_DNA"/>
</dbReference>
<reference evidence="2 3" key="1">
    <citation type="submission" date="2017-02" db="EMBL/GenBank/DDBJ databases">
        <authorList>
            <person name="Peterson S.W."/>
        </authorList>
    </citation>
    <scope>NUCLEOTIDE SEQUENCE [LARGE SCALE GENOMIC DNA]</scope>
    <source>
        <strain evidence="2 3">S285</strain>
    </source>
</reference>
<feature type="transmembrane region" description="Helical" evidence="1">
    <location>
        <begin position="17"/>
        <end position="39"/>
    </location>
</feature>
<sequence length="78" mass="8687">MQTGDQRRVERARCEGIWFLAGLLAGSSLFLLISSSAFWRLRPDTESARAKKPCRIDVPPRIPGVRAASRFPQTGCVK</sequence>
<proteinExistence type="predicted"/>
<accession>A0A1W6MZU0</accession>
<keyword evidence="1" id="KW-0472">Membrane</keyword>
<keyword evidence="1" id="KW-1133">Transmembrane helix</keyword>
<organism evidence="2 3">
    <name type="scientific">Methylocystis bryophila</name>
    <dbReference type="NCBI Taxonomy" id="655015"/>
    <lineage>
        <taxon>Bacteria</taxon>
        <taxon>Pseudomonadati</taxon>
        <taxon>Pseudomonadota</taxon>
        <taxon>Alphaproteobacteria</taxon>
        <taxon>Hyphomicrobiales</taxon>
        <taxon>Methylocystaceae</taxon>
        <taxon>Methylocystis</taxon>
    </lineage>
</organism>
<keyword evidence="3" id="KW-1185">Reference proteome</keyword>
<dbReference type="Proteomes" id="UP000193978">
    <property type="component" value="Chromosome"/>
</dbReference>